<name>A0A6L8K6G6_9BURK</name>
<keyword evidence="2" id="KW-1185">Reference proteome</keyword>
<evidence type="ECO:0000313" key="1">
    <source>
        <dbReference type="EMBL" id="MYM22956.1"/>
    </source>
</evidence>
<dbReference type="EMBL" id="WWCN01000005">
    <property type="protein sequence ID" value="MYM22956.1"/>
    <property type="molecule type" value="Genomic_DNA"/>
</dbReference>
<dbReference type="InterPro" id="IPR038056">
    <property type="entry name" value="YjbR-like_sf"/>
</dbReference>
<comment type="caution">
    <text evidence="1">The sequence shown here is derived from an EMBL/GenBank/DDBJ whole genome shotgun (WGS) entry which is preliminary data.</text>
</comment>
<protein>
    <submittedName>
        <fullName evidence="1">Uncharacterized protein</fullName>
    </submittedName>
</protein>
<organism evidence="1 2">
    <name type="scientific">Duganella flavida</name>
    <dbReference type="NCBI Taxonomy" id="2692175"/>
    <lineage>
        <taxon>Bacteria</taxon>
        <taxon>Pseudomonadati</taxon>
        <taxon>Pseudomonadota</taxon>
        <taxon>Betaproteobacteria</taxon>
        <taxon>Burkholderiales</taxon>
        <taxon>Oxalobacteraceae</taxon>
        <taxon>Telluria group</taxon>
        <taxon>Duganella</taxon>
    </lineage>
</organism>
<reference evidence="1 2" key="1">
    <citation type="submission" date="2019-12" db="EMBL/GenBank/DDBJ databases">
        <title>Novel species isolated from a subtropical stream in China.</title>
        <authorList>
            <person name="Lu H."/>
        </authorList>
    </citation>
    <scope>NUCLEOTIDE SEQUENCE [LARGE SCALE GENOMIC DNA]</scope>
    <source>
        <strain evidence="1 2">FT135W</strain>
    </source>
</reference>
<dbReference type="Proteomes" id="UP000479335">
    <property type="component" value="Unassembled WGS sequence"/>
</dbReference>
<gene>
    <name evidence="1" type="ORF">GTP46_09900</name>
</gene>
<dbReference type="RefSeq" id="WP_161006454.1">
    <property type="nucleotide sequence ID" value="NZ_WWCN01000005.1"/>
</dbReference>
<dbReference type="AlphaFoldDB" id="A0A6L8K6G6"/>
<evidence type="ECO:0000313" key="2">
    <source>
        <dbReference type="Proteomes" id="UP000479335"/>
    </source>
</evidence>
<accession>A0A6L8K6G6</accession>
<proteinExistence type="predicted"/>
<sequence length="61" mass="6972">MNLTKAKAYCRKLPGATEDIKWESNLVFSIGDVEVAQLLKRSYELVFAKLTKKLQREIQGT</sequence>
<dbReference type="SUPFAM" id="SSF142906">
    <property type="entry name" value="YjbR-like"/>
    <property type="match status" value="1"/>
</dbReference>